<accession>A0A0V1K2M6</accession>
<evidence type="ECO:0000313" key="1">
    <source>
        <dbReference type="EMBL" id="KRY76401.1"/>
    </source>
</evidence>
<evidence type="ECO:0000313" key="2">
    <source>
        <dbReference type="EMBL" id="KRZ41451.1"/>
    </source>
</evidence>
<dbReference type="EMBL" id="JYDV01000020">
    <property type="protein sequence ID" value="KRZ41451.1"/>
    <property type="molecule type" value="Genomic_DNA"/>
</dbReference>
<protein>
    <submittedName>
        <fullName evidence="2">Uncharacterized protein</fullName>
    </submittedName>
</protein>
<comment type="caution">
    <text evidence="2">The sequence shown here is derived from an EMBL/GenBank/DDBJ whole genome shotgun (WGS) entry which is preliminary data.</text>
</comment>
<reference evidence="3 4" key="1">
    <citation type="submission" date="2015-01" db="EMBL/GenBank/DDBJ databases">
        <title>Evolution of Trichinella species and genotypes.</title>
        <authorList>
            <person name="Korhonen P.K."/>
            <person name="Edoardo P."/>
            <person name="Giuseppe L.R."/>
            <person name="Gasser R.B."/>
        </authorList>
    </citation>
    <scope>NUCLEOTIDE SEQUENCE [LARGE SCALE GENOMIC DNA]</scope>
    <source>
        <strain evidence="1">ISS13</strain>
        <strain evidence="2">ISS176</strain>
    </source>
</reference>
<evidence type="ECO:0000313" key="3">
    <source>
        <dbReference type="Proteomes" id="UP000054632"/>
    </source>
</evidence>
<evidence type="ECO:0000313" key="4">
    <source>
        <dbReference type="Proteomes" id="UP000054826"/>
    </source>
</evidence>
<dbReference type="Proteomes" id="UP000054826">
    <property type="component" value="Unassembled WGS sequence"/>
</dbReference>
<dbReference type="Proteomes" id="UP000054632">
    <property type="component" value="Unassembled WGS sequence"/>
</dbReference>
<gene>
    <name evidence="1" type="ORF">T4A_5358</name>
    <name evidence="2" type="ORF">T4C_1173</name>
</gene>
<proteinExistence type="predicted"/>
<dbReference type="AlphaFoldDB" id="A0A0V1K2M6"/>
<dbReference type="EMBL" id="JYDR01000012">
    <property type="protein sequence ID" value="KRY76401.1"/>
    <property type="molecule type" value="Genomic_DNA"/>
</dbReference>
<organism evidence="2 4">
    <name type="scientific">Trichinella pseudospiralis</name>
    <name type="common">Parasitic roundworm</name>
    <dbReference type="NCBI Taxonomy" id="6337"/>
    <lineage>
        <taxon>Eukaryota</taxon>
        <taxon>Metazoa</taxon>
        <taxon>Ecdysozoa</taxon>
        <taxon>Nematoda</taxon>
        <taxon>Enoplea</taxon>
        <taxon>Dorylaimia</taxon>
        <taxon>Trichinellida</taxon>
        <taxon>Trichinellidae</taxon>
        <taxon>Trichinella</taxon>
    </lineage>
</organism>
<sequence length="75" mass="8383">MDAAKSNRVERLAVDSKQTTYYLPSATSKFRKGVPLDSDVELSIEASSRSGQNQALKSLFRKNTRSNVYDATRVK</sequence>
<name>A0A0V1K2M6_TRIPS</name>